<dbReference type="OrthoDB" id="8192582at2759"/>
<sequence>MYRILFIGTCKKIDSFSGLFSRERDVSPHGRKPVPYGANMKYNAPTHHVSPALDTMRKRSMNERKRGLDYIDSEDR</sequence>
<dbReference type="AlphaFoldDB" id="A0A482XDQ7"/>
<dbReference type="InParanoid" id="A0A482XDQ7"/>
<proteinExistence type="predicted"/>
<dbReference type="Proteomes" id="UP000291343">
    <property type="component" value="Unassembled WGS sequence"/>
</dbReference>
<accession>A0A482XDQ7</accession>
<feature type="region of interest" description="Disordered" evidence="1">
    <location>
        <begin position="52"/>
        <end position="76"/>
    </location>
</feature>
<evidence type="ECO:0000313" key="3">
    <source>
        <dbReference type="Proteomes" id="UP000291343"/>
    </source>
</evidence>
<name>A0A482XDQ7_LAOST</name>
<dbReference type="STRING" id="195883.A0A482XDQ7"/>
<dbReference type="EMBL" id="QKKF02012410">
    <property type="protein sequence ID" value="RZF43670.1"/>
    <property type="molecule type" value="Genomic_DNA"/>
</dbReference>
<evidence type="ECO:0000256" key="1">
    <source>
        <dbReference type="SAM" id="MobiDB-lite"/>
    </source>
</evidence>
<protein>
    <submittedName>
        <fullName evidence="2">Uncharacterized protein</fullName>
    </submittedName>
</protein>
<organism evidence="2 3">
    <name type="scientific">Laodelphax striatellus</name>
    <name type="common">Small brown planthopper</name>
    <name type="synonym">Delphax striatella</name>
    <dbReference type="NCBI Taxonomy" id="195883"/>
    <lineage>
        <taxon>Eukaryota</taxon>
        <taxon>Metazoa</taxon>
        <taxon>Ecdysozoa</taxon>
        <taxon>Arthropoda</taxon>
        <taxon>Hexapoda</taxon>
        <taxon>Insecta</taxon>
        <taxon>Pterygota</taxon>
        <taxon>Neoptera</taxon>
        <taxon>Paraneoptera</taxon>
        <taxon>Hemiptera</taxon>
        <taxon>Auchenorrhyncha</taxon>
        <taxon>Fulgoroidea</taxon>
        <taxon>Delphacidae</taxon>
        <taxon>Criomorphinae</taxon>
        <taxon>Laodelphax</taxon>
    </lineage>
</organism>
<evidence type="ECO:0000313" key="2">
    <source>
        <dbReference type="EMBL" id="RZF43670.1"/>
    </source>
</evidence>
<comment type="caution">
    <text evidence="2">The sequence shown here is derived from an EMBL/GenBank/DDBJ whole genome shotgun (WGS) entry which is preliminary data.</text>
</comment>
<gene>
    <name evidence="2" type="ORF">LSTR_LSTR016633</name>
</gene>
<keyword evidence="3" id="KW-1185">Reference proteome</keyword>
<reference evidence="2 3" key="1">
    <citation type="journal article" date="2017" name="Gigascience">
        <title>Genome sequence of the small brown planthopper, Laodelphax striatellus.</title>
        <authorList>
            <person name="Zhu J."/>
            <person name="Jiang F."/>
            <person name="Wang X."/>
            <person name="Yang P."/>
            <person name="Bao Y."/>
            <person name="Zhao W."/>
            <person name="Wang W."/>
            <person name="Lu H."/>
            <person name="Wang Q."/>
            <person name="Cui N."/>
            <person name="Li J."/>
            <person name="Chen X."/>
            <person name="Luo L."/>
            <person name="Yu J."/>
            <person name="Kang L."/>
            <person name="Cui F."/>
        </authorList>
    </citation>
    <scope>NUCLEOTIDE SEQUENCE [LARGE SCALE GENOMIC DNA]</scope>
    <source>
        <strain evidence="2">Lst14</strain>
    </source>
</reference>
<feature type="compositionally biased region" description="Basic and acidic residues" evidence="1">
    <location>
        <begin position="55"/>
        <end position="69"/>
    </location>
</feature>